<dbReference type="AlphaFoldDB" id="A0A9P7RV38"/>
<protein>
    <submittedName>
        <fullName evidence="1">Uncharacterized protein</fullName>
    </submittedName>
</protein>
<gene>
    <name evidence="1" type="ORF">E1B28_011822</name>
</gene>
<accession>A0A9P7RV38</accession>
<name>A0A9P7RV38_9AGAR</name>
<dbReference type="Proteomes" id="UP001049176">
    <property type="component" value="Chromosome 7"/>
</dbReference>
<evidence type="ECO:0000313" key="2">
    <source>
        <dbReference type="Proteomes" id="UP001049176"/>
    </source>
</evidence>
<dbReference type="EMBL" id="CM032187">
    <property type="protein sequence ID" value="KAG7090222.1"/>
    <property type="molecule type" value="Genomic_DNA"/>
</dbReference>
<keyword evidence="2" id="KW-1185">Reference proteome</keyword>
<sequence length="117" mass="14123">MRYFPSSPKLHRPFNLSHNSRGHILILNLIRKRASMSEEQKFEEKRRQKEANQKYYLKNRERLLGDARTKRSSTFISKYGETAYWNNYEVRLWPYKIGLLGKKEKRDPMDGVVEYLP</sequence>
<dbReference type="RefSeq" id="XP_043006692.1">
    <property type="nucleotide sequence ID" value="XM_043160816.1"/>
</dbReference>
<evidence type="ECO:0000313" key="1">
    <source>
        <dbReference type="EMBL" id="KAG7090222.1"/>
    </source>
</evidence>
<organism evidence="1 2">
    <name type="scientific">Marasmius oreades</name>
    <name type="common">fairy-ring Marasmius</name>
    <dbReference type="NCBI Taxonomy" id="181124"/>
    <lineage>
        <taxon>Eukaryota</taxon>
        <taxon>Fungi</taxon>
        <taxon>Dikarya</taxon>
        <taxon>Basidiomycota</taxon>
        <taxon>Agaricomycotina</taxon>
        <taxon>Agaricomycetes</taxon>
        <taxon>Agaricomycetidae</taxon>
        <taxon>Agaricales</taxon>
        <taxon>Marasmiineae</taxon>
        <taxon>Marasmiaceae</taxon>
        <taxon>Marasmius</taxon>
    </lineage>
</organism>
<dbReference type="GeneID" id="66080897"/>
<reference evidence="1" key="1">
    <citation type="journal article" date="2021" name="Genome Biol. Evol.">
        <title>The assembled and annotated genome of the fairy-ring fungus Marasmius oreades.</title>
        <authorList>
            <person name="Hiltunen M."/>
            <person name="Ament-Velasquez S.L."/>
            <person name="Johannesson H."/>
        </authorList>
    </citation>
    <scope>NUCLEOTIDE SEQUENCE</scope>
    <source>
        <strain evidence="1">03SP1</strain>
    </source>
</reference>
<comment type="caution">
    <text evidence="1">The sequence shown here is derived from an EMBL/GenBank/DDBJ whole genome shotgun (WGS) entry which is preliminary data.</text>
</comment>
<proteinExistence type="predicted"/>